<evidence type="ECO:0000313" key="10">
    <source>
        <dbReference type="Proteomes" id="UP000316775"/>
    </source>
</evidence>
<comment type="similarity">
    <text evidence="1">Belongs to the glycosyl hydrolase 2 family.</text>
</comment>
<evidence type="ECO:0000259" key="6">
    <source>
        <dbReference type="Pfam" id="PF02837"/>
    </source>
</evidence>
<dbReference type="InterPro" id="IPR036156">
    <property type="entry name" value="Beta-gal/glucu_dom_sf"/>
</dbReference>
<proteinExistence type="inferred from homology"/>
<gene>
    <name evidence="9" type="ORF">FFL01_03930</name>
</gene>
<dbReference type="GO" id="GO:0004553">
    <property type="term" value="F:hydrolase activity, hydrolyzing O-glycosyl compounds"/>
    <property type="evidence" value="ECO:0007669"/>
    <property type="project" value="InterPro"/>
</dbReference>
<dbReference type="Pfam" id="PF02837">
    <property type="entry name" value="Glyco_hydro_2_N"/>
    <property type="match status" value="1"/>
</dbReference>
<dbReference type="Proteomes" id="UP000316775">
    <property type="component" value="Unassembled WGS sequence"/>
</dbReference>
<feature type="domain" description="Glycoside hydrolase family 2 catalytic" evidence="5">
    <location>
        <begin position="321"/>
        <end position="457"/>
    </location>
</feature>
<feature type="domain" description="Glycoside hydrolase family 2 immunoglobulin-like beta-sandwich" evidence="4">
    <location>
        <begin position="209"/>
        <end position="309"/>
    </location>
</feature>
<dbReference type="AlphaFoldDB" id="A0A4Y4AWC2"/>
<accession>A0A4Y4AWC2</accession>
<feature type="domain" description="Glycosyl hydrolases family 2 sugar binding" evidence="6">
    <location>
        <begin position="32"/>
        <end position="154"/>
    </location>
</feature>
<evidence type="ECO:0000259" key="8">
    <source>
        <dbReference type="Pfam" id="PF16355"/>
    </source>
</evidence>
<evidence type="ECO:0008006" key="11">
    <source>
        <dbReference type="Google" id="ProtNLM"/>
    </source>
</evidence>
<keyword evidence="2" id="KW-0378">Hydrolase</keyword>
<feature type="domain" description="Malectin" evidence="7">
    <location>
        <begin position="721"/>
        <end position="887"/>
    </location>
</feature>
<dbReference type="GO" id="GO:0005975">
    <property type="term" value="P:carbohydrate metabolic process"/>
    <property type="evidence" value="ECO:0007669"/>
    <property type="project" value="InterPro"/>
</dbReference>
<dbReference type="Pfam" id="PF00703">
    <property type="entry name" value="Glyco_hydro_2"/>
    <property type="match status" value="1"/>
</dbReference>
<dbReference type="Pfam" id="PF02836">
    <property type="entry name" value="Glyco_hydro_2_C"/>
    <property type="match status" value="1"/>
</dbReference>
<comment type="caution">
    <text evidence="9">The sequence shown here is derived from an EMBL/GenBank/DDBJ whole genome shotgun (WGS) entry which is preliminary data.</text>
</comment>
<dbReference type="PANTHER" id="PTHR42732:SF1">
    <property type="entry name" value="BETA-MANNOSIDASE"/>
    <property type="match status" value="1"/>
</dbReference>
<evidence type="ECO:0000313" key="9">
    <source>
        <dbReference type="EMBL" id="GEC70854.1"/>
    </source>
</evidence>
<dbReference type="RefSeq" id="WP_073242763.1">
    <property type="nucleotide sequence ID" value="NZ_BJNP01000003.1"/>
</dbReference>
<evidence type="ECO:0000259" key="4">
    <source>
        <dbReference type="Pfam" id="PF00703"/>
    </source>
</evidence>
<dbReference type="PRINTS" id="PR00132">
    <property type="entry name" value="GLHYDRLASE2"/>
</dbReference>
<dbReference type="InterPro" id="IPR006101">
    <property type="entry name" value="Glyco_hydro_2"/>
</dbReference>
<dbReference type="InterPro" id="IPR032311">
    <property type="entry name" value="DUF4982"/>
</dbReference>
<dbReference type="STRING" id="983.SAMN05443543_102481"/>
<dbReference type="InterPro" id="IPR006102">
    <property type="entry name" value="Ig-like_GH2"/>
</dbReference>
<keyword evidence="3" id="KW-0326">Glycosidase</keyword>
<evidence type="ECO:0000259" key="7">
    <source>
        <dbReference type="Pfam" id="PF11721"/>
    </source>
</evidence>
<dbReference type="Gene3D" id="3.20.20.80">
    <property type="entry name" value="Glycosidases"/>
    <property type="match status" value="1"/>
</dbReference>
<dbReference type="InterPro" id="IPR006104">
    <property type="entry name" value="Glyco_hydro_2_N"/>
</dbReference>
<dbReference type="EMBL" id="BJNP01000003">
    <property type="protein sequence ID" value="GEC70854.1"/>
    <property type="molecule type" value="Genomic_DNA"/>
</dbReference>
<dbReference type="InterPro" id="IPR051913">
    <property type="entry name" value="GH2_Domain-Containing"/>
</dbReference>
<dbReference type="SUPFAM" id="SSF51445">
    <property type="entry name" value="(Trans)glycosidases"/>
    <property type="match status" value="1"/>
</dbReference>
<dbReference type="InterPro" id="IPR017853">
    <property type="entry name" value="GH"/>
</dbReference>
<evidence type="ECO:0000259" key="5">
    <source>
        <dbReference type="Pfam" id="PF02836"/>
    </source>
</evidence>
<sequence length="1166" mass="132317">MNIKHYILFWIVFFFAFCKSDQILAQTREEISLNADWKTTMVDSHSGSDQDFVNHSDADWKAVNVPHNWDQYYGFRQMKHGNFHGTAWYSKNLKIGKQQKGKKLFLFFEGVSSYATVWVNGKEVGQHKGGRTTFTLDITDAVKYDADNKIVVKAAHPAFIADLPWVCGGCSGEWGFSEGSQPMGIFRPVTLVITNEVRIEPFGVHIWNDKTVSKEQAILHTTTEIQNYSLSGRNLTVINSLLDAKGKKVASVKNTILLSKETKEIQQTLPQIKKPKLWSPESPYLYTLSTTILEGNKVLDKLTTPYGIRWVSWPVDRAGDDNRFFINDQPVFINGTCEYEHQIGQSHSFSDTQIKARIEQIKAAGFNSFREAHQPHNLKYQELLDESGILFWSQFSAHIWYDTPEFKENFKTLLREWIKERRNNPSVVLWGLQNESTIPKEFAEECTAIIREMDPTASAQRKVTTCNGGEGTDWNVVQNWSGTYGGDPFNYDVEMTTQLLNGEYGAWRSHDLHTEGEFDQKGILSENRFSQLMEIKIREAEAVKDKIAGQYNWLFASHENPGREQNAEGFRAIDQVGPVNYKGLFSIWGEPLDAYYMYRANYVSKKTNPMVYIVSHTWPNRWESTGIKNGIDIYSNCDEVELFNDVNNQSLGRLKNPGRGQHFQWNKVNIQYNVLYAVGYVNGKKVAQDYIVLHNLPEAPNLNSLSSKEEIVSSKADYNYIYRVNCGGPDYKDTDGNQWLADVHKTEANTWGSLSWTDDFKNIPAYFASQRATFDLVDGTQNDALFQNFRYGMDKLKYEFPVPDGEYEVELYFSEPWYGTGGGLDCKDWRVFDVAINGQVVLKDFDIWNEVGFSKAVKKTVTVKSKNGKLVIDFPKVTSGEGIISAIAIASKDKSVKAAAPSPKNILDVATHGEFEIASWLQLNSKQYSNSDVTFTQLPTNLYAADYIRFSKENNHSGSFVSKEDATVSVLVDSNIKTTLPWLADYKKSEATAKNSNGVVFSIFEKEVKKAEKVTFENNANSIVVVPSSDLGKVKDDRPSLKLEAETAAIKGGGTVKGNFKSADYVEFAKNTPNSIEFEVNPGVANIYLMRFRYMNLNMEPIKVKLIIEDAYGILLRNDEIEFPAPTEKWKILNTTSGGYINAGKYKIRIESDNMKGLRLESFEFQ</sequence>
<dbReference type="InterPro" id="IPR021720">
    <property type="entry name" value="Malectin_dom"/>
</dbReference>
<organism evidence="9 10">
    <name type="scientific">Flavobacterium flevense</name>
    <dbReference type="NCBI Taxonomy" id="983"/>
    <lineage>
        <taxon>Bacteria</taxon>
        <taxon>Pseudomonadati</taxon>
        <taxon>Bacteroidota</taxon>
        <taxon>Flavobacteriia</taxon>
        <taxon>Flavobacteriales</taxon>
        <taxon>Flavobacteriaceae</taxon>
        <taxon>Flavobacterium</taxon>
    </lineage>
</organism>
<reference evidence="9 10" key="1">
    <citation type="submission" date="2019-06" db="EMBL/GenBank/DDBJ databases">
        <title>Whole genome shotgun sequence of Flavobacterium flevense NBRC 14960.</title>
        <authorList>
            <person name="Hosoyama A."/>
            <person name="Uohara A."/>
            <person name="Ohji S."/>
            <person name="Ichikawa N."/>
        </authorList>
    </citation>
    <scope>NUCLEOTIDE SEQUENCE [LARGE SCALE GENOMIC DNA]</scope>
    <source>
        <strain evidence="9 10">NBRC 14960</strain>
    </source>
</reference>
<evidence type="ECO:0000256" key="1">
    <source>
        <dbReference type="ARBA" id="ARBA00007401"/>
    </source>
</evidence>
<dbReference type="Gene3D" id="2.60.120.430">
    <property type="entry name" value="Galactose-binding lectin"/>
    <property type="match status" value="1"/>
</dbReference>
<evidence type="ECO:0000256" key="2">
    <source>
        <dbReference type="ARBA" id="ARBA00022801"/>
    </source>
</evidence>
<dbReference type="OrthoDB" id="9801077at2"/>
<dbReference type="Pfam" id="PF16355">
    <property type="entry name" value="DUF4982"/>
    <property type="match status" value="1"/>
</dbReference>
<dbReference type="Gene3D" id="2.60.120.260">
    <property type="entry name" value="Galactose-binding domain-like"/>
    <property type="match status" value="2"/>
</dbReference>
<dbReference type="Gene3D" id="2.60.40.10">
    <property type="entry name" value="Immunoglobulins"/>
    <property type="match status" value="2"/>
</dbReference>
<dbReference type="InterPro" id="IPR008979">
    <property type="entry name" value="Galactose-bd-like_sf"/>
</dbReference>
<evidence type="ECO:0000256" key="3">
    <source>
        <dbReference type="ARBA" id="ARBA00023295"/>
    </source>
</evidence>
<keyword evidence="10" id="KW-1185">Reference proteome</keyword>
<dbReference type="InterPro" id="IPR006103">
    <property type="entry name" value="Glyco_hydro_2_cat"/>
</dbReference>
<dbReference type="SUPFAM" id="SSF49785">
    <property type="entry name" value="Galactose-binding domain-like"/>
    <property type="match status" value="2"/>
</dbReference>
<feature type="domain" description="DUF4982" evidence="8">
    <location>
        <begin position="631"/>
        <end position="687"/>
    </location>
</feature>
<dbReference type="Pfam" id="PF11721">
    <property type="entry name" value="Malectin"/>
    <property type="match status" value="1"/>
</dbReference>
<name>A0A4Y4AWC2_9FLAO</name>
<dbReference type="SUPFAM" id="SSF49303">
    <property type="entry name" value="beta-Galactosidase/glucuronidase domain"/>
    <property type="match status" value="1"/>
</dbReference>
<dbReference type="InterPro" id="IPR013783">
    <property type="entry name" value="Ig-like_fold"/>
</dbReference>
<protein>
    <recommendedName>
        <fullName evidence="11">Beta-galactosidase</fullName>
    </recommendedName>
</protein>
<dbReference type="PANTHER" id="PTHR42732">
    <property type="entry name" value="BETA-GALACTOSIDASE"/>
    <property type="match status" value="1"/>
</dbReference>